<dbReference type="GeneID" id="80880068"/>
<dbReference type="GO" id="GO:0016616">
    <property type="term" value="F:oxidoreductase activity, acting on the CH-OH group of donors, NAD or NADP as acceptor"/>
    <property type="evidence" value="ECO:0007669"/>
    <property type="project" value="TreeGrafter"/>
</dbReference>
<comment type="caution">
    <text evidence="4">The sequence shown here is derived from an EMBL/GenBank/DDBJ whole genome shotgun (WGS) entry which is preliminary data.</text>
</comment>
<dbReference type="PANTHER" id="PTHR42760">
    <property type="entry name" value="SHORT-CHAIN DEHYDROGENASES/REDUCTASES FAMILY MEMBER"/>
    <property type="match status" value="1"/>
</dbReference>
<evidence type="ECO:0000256" key="2">
    <source>
        <dbReference type="ARBA" id="ARBA00023002"/>
    </source>
</evidence>
<organism evidence="4 5">
    <name type="scientific">Lipomyces tetrasporus</name>
    <dbReference type="NCBI Taxonomy" id="54092"/>
    <lineage>
        <taxon>Eukaryota</taxon>
        <taxon>Fungi</taxon>
        <taxon>Dikarya</taxon>
        <taxon>Ascomycota</taxon>
        <taxon>Saccharomycotina</taxon>
        <taxon>Lipomycetes</taxon>
        <taxon>Lipomycetales</taxon>
        <taxon>Lipomycetaceae</taxon>
        <taxon>Lipomyces</taxon>
    </lineage>
</organism>
<dbReference type="Gene3D" id="3.40.50.720">
    <property type="entry name" value="NAD(P)-binding Rossmann-like Domain"/>
    <property type="match status" value="1"/>
</dbReference>
<dbReference type="InterPro" id="IPR036291">
    <property type="entry name" value="NAD(P)-bd_dom_sf"/>
</dbReference>
<keyword evidence="5" id="KW-1185">Reference proteome</keyword>
<dbReference type="SUPFAM" id="SSF51735">
    <property type="entry name" value="NAD(P)-binding Rossmann-fold domains"/>
    <property type="match status" value="1"/>
</dbReference>
<dbReference type="PRINTS" id="PR00081">
    <property type="entry name" value="GDHRDH"/>
</dbReference>
<dbReference type="Proteomes" id="UP001217417">
    <property type="component" value="Unassembled WGS sequence"/>
</dbReference>
<evidence type="ECO:0000256" key="3">
    <source>
        <dbReference type="RuleBase" id="RU000363"/>
    </source>
</evidence>
<dbReference type="GO" id="GO:0048038">
    <property type="term" value="F:quinone binding"/>
    <property type="evidence" value="ECO:0007669"/>
    <property type="project" value="TreeGrafter"/>
</dbReference>
<evidence type="ECO:0000256" key="1">
    <source>
        <dbReference type="ARBA" id="ARBA00006484"/>
    </source>
</evidence>
<dbReference type="Pfam" id="PF00106">
    <property type="entry name" value="adh_short"/>
    <property type="match status" value="1"/>
</dbReference>
<dbReference type="GO" id="GO:0006633">
    <property type="term" value="P:fatty acid biosynthetic process"/>
    <property type="evidence" value="ECO:0007669"/>
    <property type="project" value="TreeGrafter"/>
</dbReference>
<dbReference type="RefSeq" id="XP_056046776.1">
    <property type="nucleotide sequence ID" value="XM_056184902.1"/>
</dbReference>
<gene>
    <name evidence="4" type="ORF">POJ06DRAFT_193219</name>
</gene>
<sequence length="201" mass="21269">MVFRHVAVKLHRQLVRHLSTAQLPLLGKHCLITGGSRGIGNAIAARLASEGANCVVLSRSLSAAREAIDKLAVTAGQAHVAVQFDVSKTRRMWTSDDLGGVNLSSIDVLINAAGVAQHTFLFTTPESEIENIISTNLMGTIFACRTFARPMMRRKEGGCIINISSVLAGRGARGSTVYAASKAGIEGAFIAFLGIGFFSAQ</sequence>
<evidence type="ECO:0000313" key="4">
    <source>
        <dbReference type="EMBL" id="KAJ8103326.1"/>
    </source>
</evidence>
<accession>A0AAD7QYF4</accession>
<keyword evidence="2" id="KW-0560">Oxidoreductase</keyword>
<reference evidence="4" key="1">
    <citation type="submission" date="2023-03" db="EMBL/GenBank/DDBJ databases">
        <title>Near-Complete genome sequence of Lipomyces tetrasporous NRRL Y-64009, an oleaginous yeast capable of growing on lignocellulosic hydrolysates.</title>
        <authorList>
            <consortium name="Lawrence Berkeley National Laboratory"/>
            <person name="Jagtap S.S."/>
            <person name="Liu J.-J."/>
            <person name="Walukiewicz H.E."/>
            <person name="Pangilinan J."/>
            <person name="Lipzen A."/>
            <person name="Ahrendt S."/>
            <person name="Koriabine M."/>
            <person name="Cobaugh K."/>
            <person name="Salamov A."/>
            <person name="Yoshinaga Y."/>
            <person name="Ng V."/>
            <person name="Daum C."/>
            <person name="Grigoriev I.V."/>
            <person name="Slininger P.J."/>
            <person name="Dien B.S."/>
            <person name="Jin Y.-S."/>
            <person name="Rao C.V."/>
        </authorList>
    </citation>
    <scope>NUCLEOTIDE SEQUENCE</scope>
    <source>
        <strain evidence="4">NRRL Y-64009</strain>
    </source>
</reference>
<dbReference type="AlphaFoldDB" id="A0AAD7QYF4"/>
<dbReference type="InterPro" id="IPR002347">
    <property type="entry name" value="SDR_fam"/>
</dbReference>
<protein>
    <submittedName>
        <fullName evidence="4">Uncharacterized protein</fullName>
    </submittedName>
</protein>
<dbReference type="PRINTS" id="PR00080">
    <property type="entry name" value="SDRFAMILY"/>
</dbReference>
<evidence type="ECO:0000313" key="5">
    <source>
        <dbReference type="Proteomes" id="UP001217417"/>
    </source>
</evidence>
<proteinExistence type="inferred from homology"/>
<name>A0AAD7QYF4_9ASCO</name>
<comment type="similarity">
    <text evidence="1 3">Belongs to the short-chain dehydrogenases/reductases (SDR) family.</text>
</comment>
<dbReference type="PANTHER" id="PTHR42760:SF133">
    <property type="entry name" value="3-OXOACYL-[ACYL-CARRIER-PROTEIN] REDUCTASE"/>
    <property type="match status" value="1"/>
</dbReference>
<dbReference type="EMBL" id="JARPMG010000002">
    <property type="protein sequence ID" value="KAJ8103326.1"/>
    <property type="molecule type" value="Genomic_DNA"/>
</dbReference>